<dbReference type="NCBIfam" id="TIGR02191">
    <property type="entry name" value="RNaseIII"/>
    <property type="match status" value="1"/>
</dbReference>
<comment type="cofactor">
    <cofactor evidence="9">
        <name>Mg(2+)</name>
        <dbReference type="ChEBI" id="CHEBI:18420"/>
    </cofactor>
</comment>
<accession>A0A022KTN2</accession>
<evidence type="ECO:0000256" key="9">
    <source>
        <dbReference type="HAMAP-Rule" id="MF_00104"/>
    </source>
</evidence>
<evidence type="ECO:0000256" key="8">
    <source>
        <dbReference type="ARBA" id="ARBA00022884"/>
    </source>
</evidence>
<evidence type="ECO:0000256" key="4">
    <source>
        <dbReference type="ARBA" id="ARBA00022664"/>
    </source>
</evidence>
<keyword evidence="9" id="KW-0699">rRNA-binding</keyword>
<name>A0A022KTN2_9MICO</name>
<evidence type="ECO:0000256" key="1">
    <source>
        <dbReference type="ARBA" id="ARBA00000109"/>
    </source>
</evidence>
<dbReference type="GO" id="GO:0006364">
    <property type="term" value="P:rRNA processing"/>
    <property type="evidence" value="ECO:0007669"/>
    <property type="project" value="UniProtKB-UniRule"/>
</dbReference>
<comment type="function">
    <text evidence="9">Digests double-stranded RNA. Involved in the processing of primary rRNA transcript to yield the immediate precursors to the large and small rRNAs (23S and 16S). Processes some mRNAs, and tRNAs when they are encoded in the rRNA operon. Processes pre-crRNA and tracrRNA of type II CRISPR loci if present in the organism.</text>
</comment>
<dbReference type="GO" id="GO:0008033">
    <property type="term" value="P:tRNA processing"/>
    <property type="evidence" value="ECO:0007669"/>
    <property type="project" value="UniProtKB-KW"/>
</dbReference>
<dbReference type="Proteomes" id="UP000019754">
    <property type="component" value="Unassembled WGS sequence"/>
</dbReference>
<dbReference type="OrthoDB" id="9805026at2"/>
<evidence type="ECO:0000313" key="12">
    <source>
        <dbReference type="EMBL" id="EYT47891.1"/>
    </source>
</evidence>
<organism evidence="12 13">
    <name type="scientific">Brachybacterium muris UCD-AY4</name>
    <dbReference type="NCBI Taxonomy" id="1249481"/>
    <lineage>
        <taxon>Bacteria</taxon>
        <taxon>Bacillati</taxon>
        <taxon>Actinomycetota</taxon>
        <taxon>Actinomycetes</taxon>
        <taxon>Micrococcales</taxon>
        <taxon>Dermabacteraceae</taxon>
        <taxon>Brachybacterium</taxon>
    </lineage>
</organism>
<dbReference type="SUPFAM" id="SSF54768">
    <property type="entry name" value="dsRNA-binding domain-like"/>
    <property type="match status" value="1"/>
</dbReference>
<comment type="subcellular location">
    <subcellularLocation>
        <location evidence="9">Cytoplasm</location>
    </subcellularLocation>
</comment>
<evidence type="ECO:0000313" key="13">
    <source>
        <dbReference type="Proteomes" id="UP000019754"/>
    </source>
</evidence>
<dbReference type="EMBL" id="AORC01000021">
    <property type="protein sequence ID" value="EYT47891.1"/>
    <property type="molecule type" value="Genomic_DNA"/>
</dbReference>
<evidence type="ECO:0000256" key="7">
    <source>
        <dbReference type="ARBA" id="ARBA00022801"/>
    </source>
</evidence>
<dbReference type="PANTHER" id="PTHR11207">
    <property type="entry name" value="RIBONUCLEASE III"/>
    <property type="match status" value="1"/>
</dbReference>
<keyword evidence="3 9" id="KW-0698">rRNA processing</keyword>
<keyword evidence="9" id="KW-0460">Magnesium</keyword>
<proteinExistence type="inferred from homology"/>
<dbReference type="GO" id="GO:0003725">
    <property type="term" value="F:double-stranded RNA binding"/>
    <property type="evidence" value="ECO:0007669"/>
    <property type="project" value="TreeGrafter"/>
</dbReference>
<dbReference type="PROSITE" id="PS00517">
    <property type="entry name" value="RNASE_3_1"/>
    <property type="match status" value="1"/>
</dbReference>
<dbReference type="GO" id="GO:0046872">
    <property type="term" value="F:metal ion binding"/>
    <property type="evidence" value="ECO:0007669"/>
    <property type="project" value="UniProtKB-KW"/>
</dbReference>
<dbReference type="InterPro" id="IPR036389">
    <property type="entry name" value="RNase_III_sf"/>
</dbReference>
<sequence length="250" mass="26818">MARSRRTTPAADPARLLRSLPLDGAQSADLAESGLLDLALTHRSFAYENNLTTHNERLEFLGDAVLQLAVTEELYAAHPGLPEGDLARRRAATVNTRALALIASRVDLGAYVKLGRGEDLSGGRSKASILADTTEAVIGAVHLSCGQDVSRRFVLDLLRPLLDSDEFLEAGYDFKTRLQEIAAETATVPVYRITETGPEHQKVFTATVSVPQVVTASGEGPSKKDAELVAAQHAVRAVLSQRGETLIPRG</sequence>
<keyword evidence="8 9" id="KW-0694">RNA-binding</keyword>
<dbReference type="EC" id="3.1.26.3" evidence="9"/>
<dbReference type="HOGENOM" id="CLU_000907_1_2_11"/>
<dbReference type="Pfam" id="PF00035">
    <property type="entry name" value="dsrm"/>
    <property type="match status" value="1"/>
</dbReference>
<dbReference type="GO" id="GO:0004525">
    <property type="term" value="F:ribonuclease III activity"/>
    <property type="evidence" value="ECO:0007669"/>
    <property type="project" value="UniProtKB-UniRule"/>
</dbReference>
<dbReference type="CDD" id="cd00593">
    <property type="entry name" value="RIBOc"/>
    <property type="match status" value="1"/>
</dbReference>
<keyword evidence="9" id="KW-0479">Metal-binding</keyword>
<evidence type="ECO:0000256" key="6">
    <source>
        <dbReference type="ARBA" id="ARBA00022759"/>
    </source>
</evidence>
<dbReference type="GO" id="GO:0005737">
    <property type="term" value="C:cytoplasm"/>
    <property type="evidence" value="ECO:0007669"/>
    <property type="project" value="UniProtKB-SubCell"/>
</dbReference>
<keyword evidence="4 9" id="KW-0507">mRNA processing</keyword>
<dbReference type="SUPFAM" id="SSF69065">
    <property type="entry name" value="RNase III domain-like"/>
    <property type="match status" value="1"/>
</dbReference>
<dbReference type="PANTHER" id="PTHR11207:SF0">
    <property type="entry name" value="RIBONUCLEASE 3"/>
    <property type="match status" value="1"/>
</dbReference>
<dbReference type="AlphaFoldDB" id="A0A022KTN2"/>
<protein>
    <recommendedName>
        <fullName evidence="9">Ribonuclease 3</fullName>
        <ecNumber evidence="9">3.1.26.3</ecNumber>
    </recommendedName>
    <alternativeName>
        <fullName evidence="9">Ribonuclease III</fullName>
        <shortName evidence="9">RNase III</shortName>
    </alternativeName>
</protein>
<dbReference type="InterPro" id="IPR014720">
    <property type="entry name" value="dsRBD_dom"/>
</dbReference>
<keyword evidence="6 9" id="KW-0255">Endonuclease</keyword>
<feature type="active site" evidence="9">
    <location>
        <position position="135"/>
    </location>
</feature>
<dbReference type="GO" id="GO:0010468">
    <property type="term" value="P:regulation of gene expression"/>
    <property type="evidence" value="ECO:0007669"/>
    <property type="project" value="TreeGrafter"/>
</dbReference>
<dbReference type="STRING" id="1249481.D641_0113935"/>
<feature type="active site" evidence="9">
    <location>
        <position position="63"/>
    </location>
</feature>
<evidence type="ECO:0000259" key="11">
    <source>
        <dbReference type="PROSITE" id="PS50142"/>
    </source>
</evidence>
<feature type="binding site" evidence="9">
    <location>
        <position position="59"/>
    </location>
    <ligand>
        <name>Mg(2+)</name>
        <dbReference type="ChEBI" id="CHEBI:18420"/>
    </ligand>
</feature>
<evidence type="ECO:0000256" key="2">
    <source>
        <dbReference type="ARBA" id="ARBA00010183"/>
    </source>
</evidence>
<feature type="domain" description="DRBM" evidence="10">
    <location>
        <begin position="173"/>
        <end position="240"/>
    </location>
</feature>
<dbReference type="Gene3D" id="3.30.160.20">
    <property type="match status" value="1"/>
</dbReference>
<dbReference type="FunFam" id="1.10.1520.10:FF:000001">
    <property type="entry name" value="Ribonuclease 3"/>
    <property type="match status" value="1"/>
</dbReference>
<keyword evidence="7 9" id="KW-0378">Hydrolase</keyword>
<dbReference type="CDD" id="cd10845">
    <property type="entry name" value="DSRM_RNAse_III_family"/>
    <property type="match status" value="1"/>
</dbReference>
<dbReference type="InterPro" id="IPR000999">
    <property type="entry name" value="RNase_III_dom"/>
</dbReference>
<keyword evidence="9" id="KW-0819">tRNA processing</keyword>
<comment type="subunit">
    <text evidence="9">Homodimer.</text>
</comment>
<dbReference type="InterPro" id="IPR011907">
    <property type="entry name" value="RNase_III"/>
</dbReference>
<comment type="caution">
    <text evidence="12">The sequence shown here is derived from an EMBL/GenBank/DDBJ whole genome shotgun (WGS) entry which is preliminary data.</text>
</comment>
<dbReference type="RefSeq" id="WP_017824116.1">
    <property type="nucleotide sequence ID" value="NZ_AORC01000021.1"/>
</dbReference>
<comment type="similarity">
    <text evidence="2">Belongs to the ribonuclease III family.</text>
</comment>
<keyword evidence="13" id="KW-1185">Reference proteome</keyword>
<dbReference type="PROSITE" id="PS50142">
    <property type="entry name" value="RNASE_3_2"/>
    <property type="match status" value="1"/>
</dbReference>
<dbReference type="HAMAP" id="MF_00104">
    <property type="entry name" value="RNase_III"/>
    <property type="match status" value="1"/>
</dbReference>
<evidence type="ECO:0000256" key="3">
    <source>
        <dbReference type="ARBA" id="ARBA00022552"/>
    </source>
</evidence>
<reference evidence="12 13" key="1">
    <citation type="journal article" date="2013" name="Genome Announc.">
        <title>Draft genome sequence of an Actinobacterium, Brachybacterium muris strain UCD-AY4.</title>
        <authorList>
            <person name="Lo J.R."/>
            <person name="Lang J.M."/>
            <person name="Darling A.E."/>
            <person name="Eisen J.A."/>
            <person name="Coil D.A."/>
        </authorList>
    </citation>
    <scope>NUCLEOTIDE SEQUENCE [LARGE SCALE GENOMIC DNA]</scope>
    <source>
        <strain evidence="12 13">UCD-AY4</strain>
    </source>
</reference>
<feature type="binding site" evidence="9">
    <location>
        <position position="132"/>
    </location>
    <ligand>
        <name>Mg(2+)</name>
        <dbReference type="ChEBI" id="CHEBI:18420"/>
    </ligand>
</feature>
<dbReference type="GO" id="GO:0019843">
    <property type="term" value="F:rRNA binding"/>
    <property type="evidence" value="ECO:0007669"/>
    <property type="project" value="UniProtKB-KW"/>
</dbReference>
<feature type="domain" description="RNase III" evidence="11">
    <location>
        <begin position="13"/>
        <end position="146"/>
    </location>
</feature>
<feature type="binding site" evidence="9">
    <location>
        <position position="135"/>
    </location>
    <ligand>
        <name>Mg(2+)</name>
        <dbReference type="ChEBI" id="CHEBI:18420"/>
    </ligand>
</feature>
<evidence type="ECO:0000259" key="10">
    <source>
        <dbReference type="PROSITE" id="PS50137"/>
    </source>
</evidence>
<dbReference type="Pfam" id="PF14622">
    <property type="entry name" value="Ribonucleas_3_3"/>
    <property type="match status" value="1"/>
</dbReference>
<keyword evidence="5 9" id="KW-0540">Nuclease</keyword>
<dbReference type="SMART" id="SM00535">
    <property type="entry name" value="RIBOc"/>
    <property type="match status" value="1"/>
</dbReference>
<keyword evidence="9" id="KW-0963">Cytoplasm</keyword>
<evidence type="ECO:0000256" key="5">
    <source>
        <dbReference type="ARBA" id="ARBA00022722"/>
    </source>
</evidence>
<dbReference type="SMART" id="SM00358">
    <property type="entry name" value="DSRM"/>
    <property type="match status" value="1"/>
</dbReference>
<gene>
    <name evidence="9" type="primary">rnc</name>
    <name evidence="12" type="ORF">D641_0113935</name>
</gene>
<comment type="catalytic activity">
    <reaction evidence="1 9">
        <text>Endonucleolytic cleavage to 5'-phosphomonoester.</text>
        <dbReference type="EC" id="3.1.26.3"/>
    </reaction>
</comment>
<dbReference type="GO" id="GO:0006397">
    <property type="term" value="P:mRNA processing"/>
    <property type="evidence" value="ECO:0007669"/>
    <property type="project" value="UniProtKB-UniRule"/>
</dbReference>
<dbReference type="PROSITE" id="PS50137">
    <property type="entry name" value="DS_RBD"/>
    <property type="match status" value="1"/>
</dbReference>
<dbReference type="Gene3D" id="1.10.1520.10">
    <property type="entry name" value="Ribonuclease III domain"/>
    <property type="match status" value="1"/>
</dbReference>